<gene>
    <name evidence="1" type="ORF">C4N23_00380</name>
</gene>
<protein>
    <submittedName>
        <fullName evidence="1">Uncharacterized protein</fullName>
    </submittedName>
</protein>
<dbReference type="RefSeq" id="WP_112143249.1">
    <property type="nucleotide sequence ID" value="NZ_PRLC01000001.1"/>
</dbReference>
<accession>A0A329UQX4</accession>
<organism evidence="1 2">
    <name type="scientific">Faecalibacterium hattorii</name>
    <dbReference type="NCBI Taxonomy" id="2935520"/>
    <lineage>
        <taxon>Bacteria</taxon>
        <taxon>Bacillati</taxon>
        <taxon>Bacillota</taxon>
        <taxon>Clostridia</taxon>
        <taxon>Eubacteriales</taxon>
        <taxon>Oscillospiraceae</taxon>
        <taxon>Faecalibacterium</taxon>
    </lineage>
</organism>
<name>A0A329UQX4_9FIRM</name>
<dbReference type="Proteomes" id="UP000250429">
    <property type="component" value="Unassembled WGS sequence"/>
</dbReference>
<reference evidence="1 2" key="1">
    <citation type="submission" date="2018-02" db="EMBL/GenBank/DDBJ databases">
        <title>Complete genome sequencing of Faecalibacterium prausnitzii strains isolated from the human gut.</title>
        <authorList>
            <person name="Fitzgerald B.C."/>
            <person name="Shkoporov A.N."/>
            <person name="Ross P.R."/>
            <person name="Hill C."/>
        </authorList>
    </citation>
    <scope>NUCLEOTIDE SEQUENCE [LARGE SCALE GENOMIC DNA]</scope>
    <source>
        <strain evidence="1 2">APC922/41-1</strain>
    </source>
</reference>
<evidence type="ECO:0000313" key="1">
    <source>
        <dbReference type="EMBL" id="RAW63508.1"/>
    </source>
</evidence>
<sequence length="93" mass="10742">MLRKIVEFIKIFWTKPIKWLLGIKSPTEEWARWLGIPECEAQIGAIHKYCNPLQELEIARNHFENCDPAFITAAIFELNAAESRLDAARRCVG</sequence>
<dbReference type="EMBL" id="PRLC01000001">
    <property type="protein sequence ID" value="RAW63508.1"/>
    <property type="molecule type" value="Genomic_DNA"/>
</dbReference>
<evidence type="ECO:0000313" key="2">
    <source>
        <dbReference type="Proteomes" id="UP000250429"/>
    </source>
</evidence>
<keyword evidence="2" id="KW-1185">Reference proteome</keyword>
<proteinExistence type="predicted"/>
<comment type="caution">
    <text evidence="1">The sequence shown here is derived from an EMBL/GenBank/DDBJ whole genome shotgun (WGS) entry which is preliminary data.</text>
</comment>
<dbReference type="AlphaFoldDB" id="A0A329UQX4"/>